<evidence type="ECO:0000313" key="1">
    <source>
        <dbReference type="EMBL" id="CRL08539.1"/>
    </source>
</evidence>
<name>A0A1J1J815_9DIPT</name>
<accession>A0A1J1J815</accession>
<dbReference type="EMBL" id="CVRI01000075">
    <property type="protein sequence ID" value="CRL08539.1"/>
    <property type="molecule type" value="Genomic_DNA"/>
</dbReference>
<reference evidence="1 2" key="1">
    <citation type="submission" date="2015-04" db="EMBL/GenBank/DDBJ databases">
        <authorList>
            <person name="Syromyatnikov M.Y."/>
            <person name="Popov V.N."/>
        </authorList>
    </citation>
    <scope>NUCLEOTIDE SEQUENCE [LARGE SCALE GENOMIC DNA]</scope>
</reference>
<proteinExistence type="predicted"/>
<dbReference type="AlphaFoldDB" id="A0A1J1J815"/>
<keyword evidence="2" id="KW-1185">Reference proteome</keyword>
<sequence length="83" mass="9543">MVTAGENMRGWLSGSFGFSYPQFAAQPHKTPLQSTKTMNFTSLFRIDGFALPLKELYRLTQPQSKPFNKPNKSSRVFRYTLIH</sequence>
<gene>
    <name evidence="1" type="ORF">CLUMA_CG021501</name>
</gene>
<evidence type="ECO:0000313" key="2">
    <source>
        <dbReference type="Proteomes" id="UP000183832"/>
    </source>
</evidence>
<organism evidence="1 2">
    <name type="scientific">Clunio marinus</name>
    <dbReference type="NCBI Taxonomy" id="568069"/>
    <lineage>
        <taxon>Eukaryota</taxon>
        <taxon>Metazoa</taxon>
        <taxon>Ecdysozoa</taxon>
        <taxon>Arthropoda</taxon>
        <taxon>Hexapoda</taxon>
        <taxon>Insecta</taxon>
        <taxon>Pterygota</taxon>
        <taxon>Neoptera</taxon>
        <taxon>Endopterygota</taxon>
        <taxon>Diptera</taxon>
        <taxon>Nematocera</taxon>
        <taxon>Chironomoidea</taxon>
        <taxon>Chironomidae</taxon>
        <taxon>Clunio</taxon>
    </lineage>
</organism>
<dbReference type="Proteomes" id="UP000183832">
    <property type="component" value="Unassembled WGS sequence"/>
</dbReference>
<protein>
    <submittedName>
        <fullName evidence="1">CLUMA_CG021501, isoform A</fullName>
    </submittedName>
</protein>